<protein>
    <submittedName>
        <fullName evidence="4">Concanavalin A-like lectin/glucanase</fullName>
    </submittedName>
</protein>
<dbReference type="Gene3D" id="2.60.120.180">
    <property type="match status" value="1"/>
</dbReference>
<keyword evidence="3" id="KW-0732">Signal</keyword>
<accession>A0A9P5ZUH1</accession>
<keyword evidence="2" id="KW-0624">Polysaccharide degradation</keyword>
<reference evidence="4" key="1">
    <citation type="submission" date="2020-11" db="EMBL/GenBank/DDBJ databases">
        <authorList>
            <consortium name="DOE Joint Genome Institute"/>
            <person name="Ahrendt S."/>
            <person name="Riley R."/>
            <person name="Andreopoulos W."/>
            <person name="Labutti K."/>
            <person name="Pangilinan J."/>
            <person name="Ruiz-Duenas F.J."/>
            <person name="Barrasa J.M."/>
            <person name="Sanchez-Garcia M."/>
            <person name="Camarero S."/>
            <person name="Miyauchi S."/>
            <person name="Serrano A."/>
            <person name="Linde D."/>
            <person name="Babiker R."/>
            <person name="Drula E."/>
            <person name="Ayuso-Fernandez I."/>
            <person name="Pacheco R."/>
            <person name="Padilla G."/>
            <person name="Ferreira P."/>
            <person name="Barriuso J."/>
            <person name="Kellner H."/>
            <person name="Castanera R."/>
            <person name="Alfaro M."/>
            <person name="Ramirez L."/>
            <person name="Pisabarro A.G."/>
            <person name="Kuo A."/>
            <person name="Tritt A."/>
            <person name="Lipzen A."/>
            <person name="He G."/>
            <person name="Yan M."/>
            <person name="Ng V."/>
            <person name="Cullen D."/>
            <person name="Martin F."/>
            <person name="Rosso M.-N."/>
            <person name="Henrissat B."/>
            <person name="Hibbett D."/>
            <person name="Martinez A.T."/>
            <person name="Grigoriev I.V."/>
        </authorList>
    </citation>
    <scope>NUCLEOTIDE SEQUENCE</scope>
    <source>
        <strain evidence="4">ATCC 90797</strain>
    </source>
</reference>
<keyword evidence="5" id="KW-1185">Reference proteome</keyword>
<dbReference type="OrthoDB" id="95118at2759"/>
<sequence>MMVSKSIALFFLLPFALAAPTSPNNILEARQSIDTSTHCGQWDTVNAGTYTFFQNLWGAGGASSGSQCGNLVSLRGSTIAWKTTWTWTGGNGVKSYSNIQQNQNAGKQLSAISSIPSTWSWSQTTSGNVVGNIAYDLFTASTPTGNNVNEIMIWLANLNAGPISAQYNSDGTPKPTASNVSIAGHTWNLYFGSNGANNVYSFLPTNNAVITNFSGDINAFLKFLTSSQGVSSSQYLKTAQAGTEPTSGSATLTTSAYSLVIN</sequence>
<evidence type="ECO:0000313" key="4">
    <source>
        <dbReference type="EMBL" id="KAF9493712.1"/>
    </source>
</evidence>
<keyword evidence="2" id="KW-0326">Glycosidase</keyword>
<dbReference type="Pfam" id="PF01670">
    <property type="entry name" value="Glyco_hydro_12"/>
    <property type="match status" value="1"/>
</dbReference>
<comment type="caution">
    <text evidence="4">The sequence shown here is derived from an EMBL/GenBank/DDBJ whole genome shotgun (WGS) entry which is preliminary data.</text>
</comment>
<dbReference type="PANTHER" id="PTHR34002">
    <property type="entry name" value="BLR1656 PROTEIN"/>
    <property type="match status" value="1"/>
</dbReference>
<dbReference type="GO" id="GO:0000272">
    <property type="term" value="P:polysaccharide catabolic process"/>
    <property type="evidence" value="ECO:0007669"/>
    <property type="project" value="UniProtKB-KW"/>
</dbReference>
<keyword evidence="2" id="KW-0119">Carbohydrate metabolism</keyword>
<comment type="similarity">
    <text evidence="1 2">Belongs to the glycosyl hydrolase 12 (cellulase H) family.</text>
</comment>
<dbReference type="EMBL" id="MU154582">
    <property type="protein sequence ID" value="KAF9493712.1"/>
    <property type="molecule type" value="Genomic_DNA"/>
</dbReference>
<evidence type="ECO:0000256" key="1">
    <source>
        <dbReference type="ARBA" id="ARBA00005519"/>
    </source>
</evidence>
<feature type="chain" id="PRO_5040418583" evidence="3">
    <location>
        <begin position="19"/>
        <end position="262"/>
    </location>
</feature>
<keyword evidence="2" id="KW-0378">Hydrolase</keyword>
<organism evidence="4 5">
    <name type="scientific">Pleurotus eryngii</name>
    <name type="common">Boletus of the steppes</name>
    <dbReference type="NCBI Taxonomy" id="5323"/>
    <lineage>
        <taxon>Eukaryota</taxon>
        <taxon>Fungi</taxon>
        <taxon>Dikarya</taxon>
        <taxon>Basidiomycota</taxon>
        <taxon>Agaricomycotina</taxon>
        <taxon>Agaricomycetes</taxon>
        <taxon>Agaricomycetidae</taxon>
        <taxon>Agaricales</taxon>
        <taxon>Pleurotineae</taxon>
        <taxon>Pleurotaceae</taxon>
        <taxon>Pleurotus</taxon>
    </lineage>
</organism>
<dbReference type="PANTHER" id="PTHR34002:SF9">
    <property type="entry name" value="XYLOGLUCAN-SPECIFIC ENDO-BETA-1,4-GLUCANASE A"/>
    <property type="match status" value="1"/>
</dbReference>
<dbReference type="InterPro" id="IPR002594">
    <property type="entry name" value="GH12"/>
</dbReference>
<dbReference type="Proteomes" id="UP000807025">
    <property type="component" value="Unassembled WGS sequence"/>
</dbReference>
<dbReference type="SUPFAM" id="SSF49899">
    <property type="entry name" value="Concanavalin A-like lectins/glucanases"/>
    <property type="match status" value="1"/>
</dbReference>
<name>A0A9P5ZUH1_PLEER</name>
<feature type="signal peptide" evidence="3">
    <location>
        <begin position="1"/>
        <end position="18"/>
    </location>
</feature>
<proteinExistence type="inferred from homology"/>
<dbReference type="GO" id="GO:0008810">
    <property type="term" value="F:cellulase activity"/>
    <property type="evidence" value="ECO:0007669"/>
    <property type="project" value="InterPro"/>
</dbReference>
<dbReference type="InterPro" id="IPR013319">
    <property type="entry name" value="GH11/12"/>
</dbReference>
<evidence type="ECO:0000256" key="3">
    <source>
        <dbReference type="SAM" id="SignalP"/>
    </source>
</evidence>
<dbReference type="InterPro" id="IPR013320">
    <property type="entry name" value="ConA-like_dom_sf"/>
</dbReference>
<evidence type="ECO:0000313" key="5">
    <source>
        <dbReference type="Proteomes" id="UP000807025"/>
    </source>
</evidence>
<dbReference type="AlphaFoldDB" id="A0A9P5ZUH1"/>
<evidence type="ECO:0000256" key="2">
    <source>
        <dbReference type="RuleBase" id="RU361163"/>
    </source>
</evidence>
<gene>
    <name evidence="4" type="ORF">BDN71DRAFT_1508358</name>
</gene>